<dbReference type="InterPro" id="IPR035919">
    <property type="entry name" value="EAL_sf"/>
</dbReference>
<dbReference type="Pfam" id="PF00563">
    <property type="entry name" value="EAL"/>
    <property type="match status" value="1"/>
</dbReference>
<dbReference type="Pfam" id="PF10388">
    <property type="entry name" value="YkuI_C"/>
    <property type="match status" value="1"/>
</dbReference>
<evidence type="ECO:0000313" key="3">
    <source>
        <dbReference type="Proteomes" id="UP000600565"/>
    </source>
</evidence>
<name>A0ABR8XMX7_9BACL</name>
<comment type="caution">
    <text evidence="2">The sequence shown here is derived from an EMBL/GenBank/DDBJ whole genome shotgun (WGS) entry which is preliminary data.</text>
</comment>
<dbReference type="PANTHER" id="PTHR33121">
    <property type="entry name" value="CYCLIC DI-GMP PHOSPHODIESTERASE PDEF"/>
    <property type="match status" value="1"/>
</dbReference>
<accession>A0ABR8XMX7</accession>
<dbReference type="SUPFAM" id="SSF141868">
    <property type="entry name" value="EAL domain-like"/>
    <property type="match status" value="1"/>
</dbReference>
<sequence length="401" mass="46957">MSVLELLDKLDQIEILYEPIYSADGHRVIAYEVIGQVESENDVINIEKFTYEKDVPADIRAEIEQLFVRRSLQAVTDLIDDFGLYIPCNPELLMLDFGESYFSMLKELVVESNLSNITLVMTEHKFDGEMNQLQHLIRYIKTYGIKIAFAEVGSQTQLENILLLEPSILKLNVGQLNYNLWGAQNHAFSTIRTLAVKMGTQLLIENIETVYQLQHGWKNGARYYKGPYLQLPQKELHARDSLKERFRNECEQFIATEKKQLLQKYDEMKRLERVICTVVEQLNPTGTQYEKLLELAKALEDCTFRLYICDNNGFQTSPNIRWNEGKWEMHQETIGKNWSWRPYFLLNIIKMTKDNQGELSSVYSDIETGELTRTYSMAIANEEFLFIDIRYDYLYEHNIVN</sequence>
<evidence type="ECO:0000313" key="2">
    <source>
        <dbReference type="EMBL" id="MBD8033287.1"/>
    </source>
</evidence>
<dbReference type="PROSITE" id="PS50883">
    <property type="entry name" value="EAL"/>
    <property type="match status" value="1"/>
</dbReference>
<dbReference type="InterPro" id="IPR029151">
    <property type="entry name" value="Sensor-like_sf"/>
</dbReference>
<dbReference type="Proteomes" id="UP000600565">
    <property type="component" value="Unassembled WGS sequence"/>
</dbReference>
<dbReference type="InterPro" id="IPR001633">
    <property type="entry name" value="EAL_dom"/>
</dbReference>
<dbReference type="InterPro" id="IPR018842">
    <property type="entry name" value="YkuI_C"/>
</dbReference>
<dbReference type="EMBL" id="JACSPW010000007">
    <property type="protein sequence ID" value="MBD8033287.1"/>
    <property type="molecule type" value="Genomic_DNA"/>
</dbReference>
<evidence type="ECO:0000259" key="1">
    <source>
        <dbReference type="PROSITE" id="PS50883"/>
    </source>
</evidence>
<dbReference type="PANTHER" id="PTHR33121:SF82">
    <property type="entry name" value="SIGNAL TRANSDUCTION PROTEIN CONTAINING A EAL DOMAIN"/>
    <property type="match status" value="1"/>
</dbReference>
<feature type="domain" description="EAL" evidence="1">
    <location>
        <begin position="1"/>
        <end position="246"/>
    </location>
</feature>
<dbReference type="Gene3D" id="3.20.20.450">
    <property type="entry name" value="EAL domain"/>
    <property type="match status" value="1"/>
</dbReference>
<protein>
    <submittedName>
        <fullName evidence="2">EAL domain-containing protein</fullName>
    </submittedName>
</protein>
<dbReference type="SUPFAM" id="SSF103190">
    <property type="entry name" value="Sensory domain-like"/>
    <property type="match status" value="1"/>
</dbReference>
<reference evidence="2 3" key="1">
    <citation type="submission" date="2020-08" db="EMBL/GenBank/DDBJ databases">
        <title>A Genomic Blueprint of the Chicken Gut Microbiome.</title>
        <authorList>
            <person name="Gilroy R."/>
            <person name="Ravi A."/>
            <person name="Getino M."/>
            <person name="Pursley I."/>
            <person name="Horton D.L."/>
            <person name="Alikhan N.-F."/>
            <person name="Baker D."/>
            <person name="Gharbi K."/>
            <person name="Hall N."/>
            <person name="Watson M."/>
            <person name="Adriaenssens E.M."/>
            <person name="Foster-Nyarko E."/>
            <person name="Jarju S."/>
            <person name="Secka A."/>
            <person name="Antonio M."/>
            <person name="Oren A."/>
            <person name="Chaudhuri R."/>
            <person name="La Ragione R.M."/>
            <person name="Hildebrand F."/>
            <person name="Pallen M.J."/>
        </authorList>
    </citation>
    <scope>NUCLEOTIDE SEQUENCE [LARGE SCALE GENOMIC DNA]</scope>
    <source>
        <strain evidence="2 3">Sa1YVA6</strain>
    </source>
</reference>
<dbReference type="RefSeq" id="WP_191703851.1">
    <property type="nucleotide sequence ID" value="NZ_JACSPW010000007.1"/>
</dbReference>
<gene>
    <name evidence="2" type="ORF">H9632_09415</name>
</gene>
<dbReference type="InterPro" id="IPR050706">
    <property type="entry name" value="Cyclic-di-GMP_PDE-like"/>
</dbReference>
<keyword evidence="3" id="KW-1185">Reference proteome</keyword>
<organism evidence="2 3">
    <name type="scientific">Solibacillus merdavium</name>
    <dbReference type="NCBI Taxonomy" id="2762218"/>
    <lineage>
        <taxon>Bacteria</taxon>
        <taxon>Bacillati</taxon>
        <taxon>Bacillota</taxon>
        <taxon>Bacilli</taxon>
        <taxon>Bacillales</taxon>
        <taxon>Caryophanaceae</taxon>
        <taxon>Solibacillus</taxon>
    </lineage>
</organism>
<proteinExistence type="predicted"/>
<dbReference type="Gene3D" id="3.30.450.20">
    <property type="entry name" value="PAS domain"/>
    <property type="match status" value="1"/>
</dbReference>